<name>A0A9W7SXN4_9PEZI</name>
<organism evidence="1 2">
    <name type="scientific">Teratosphaeria destructans</name>
    <dbReference type="NCBI Taxonomy" id="418781"/>
    <lineage>
        <taxon>Eukaryota</taxon>
        <taxon>Fungi</taxon>
        <taxon>Dikarya</taxon>
        <taxon>Ascomycota</taxon>
        <taxon>Pezizomycotina</taxon>
        <taxon>Dothideomycetes</taxon>
        <taxon>Dothideomycetidae</taxon>
        <taxon>Mycosphaerellales</taxon>
        <taxon>Teratosphaeriaceae</taxon>
        <taxon>Teratosphaeria</taxon>
    </lineage>
</organism>
<proteinExistence type="predicted"/>
<keyword evidence="2" id="KW-1185">Reference proteome</keyword>
<sequence>MEALLPRQLDGNLAHQTGFGSTAFRHAARRAAICLTHRVKKADAYISHFNTRDEKSSYQILTASIL</sequence>
<reference evidence="1 2" key="2">
    <citation type="journal article" date="2021" name="Curr. Genet.">
        <title>Genetic response to nitrogen starvation in the aggressive Eucalyptus foliar pathogen Teratosphaeria destructans.</title>
        <authorList>
            <person name="Havenga M."/>
            <person name="Wingfield B.D."/>
            <person name="Wingfield M.J."/>
            <person name="Dreyer L.L."/>
            <person name="Roets F."/>
            <person name="Aylward J."/>
        </authorList>
    </citation>
    <scope>NUCLEOTIDE SEQUENCE [LARGE SCALE GENOMIC DNA]</scope>
    <source>
        <strain evidence="1">CMW44962</strain>
    </source>
</reference>
<reference evidence="1 2" key="1">
    <citation type="journal article" date="2018" name="IMA Fungus">
        <title>IMA Genome-F 10: Nine draft genome sequences of Claviceps purpurea s.lat., including C. arundinis, C. humidiphila, and C. cf. spartinae, pseudomolecules for the pitch canker pathogen Fusarium circinatum, draft genome of Davidsoniella eucalypti, Grosmannia galeiformis, Quambalaria eucalypti, and Teratosphaeria destructans.</title>
        <authorList>
            <person name="Wingfield B.D."/>
            <person name="Liu M."/>
            <person name="Nguyen H.D."/>
            <person name="Lane F.A."/>
            <person name="Morgan S.W."/>
            <person name="De Vos L."/>
            <person name="Wilken P.M."/>
            <person name="Duong T.A."/>
            <person name="Aylward J."/>
            <person name="Coetzee M.P."/>
            <person name="Dadej K."/>
            <person name="De Beer Z.W."/>
            <person name="Findlay W."/>
            <person name="Havenga M."/>
            <person name="Kolarik M."/>
            <person name="Menzies J.G."/>
            <person name="Naidoo K."/>
            <person name="Pochopski O."/>
            <person name="Shoukouhi P."/>
            <person name="Santana Q.C."/>
            <person name="Seifert K.A."/>
            <person name="Soal N."/>
            <person name="Steenkamp E.T."/>
            <person name="Tatham C.T."/>
            <person name="van der Nest M.A."/>
            <person name="Wingfield M.J."/>
        </authorList>
    </citation>
    <scope>NUCLEOTIDE SEQUENCE [LARGE SCALE GENOMIC DNA]</scope>
    <source>
        <strain evidence="1">CMW44962</strain>
    </source>
</reference>
<evidence type="ECO:0000313" key="1">
    <source>
        <dbReference type="EMBL" id="KAH9840478.1"/>
    </source>
</evidence>
<accession>A0A9W7SXN4</accession>
<comment type="caution">
    <text evidence="1">The sequence shown here is derived from an EMBL/GenBank/DDBJ whole genome shotgun (WGS) entry which is preliminary data.</text>
</comment>
<gene>
    <name evidence="1" type="ORF">Tdes44962_MAKER01678</name>
</gene>
<dbReference type="AlphaFoldDB" id="A0A9W7SXN4"/>
<protein>
    <submittedName>
        <fullName evidence="1">Uncharacterized protein</fullName>
    </submittedName>
</protein>
<dbReference type="Proteomes" id="UP001138500">
    <property type="component" value="Unassembled WGS sequence"/>
</dbReference>
<dbReference type="EMBL" id="RIBY02000557">
    <property type="protein sequence ID" value="KAH9840478.1"/>
    <property type="molecule type" value="Genomic_DNA"/>
</dbReference>
<evidence type="ECO:0000313" key="2">
    <source>
        <dbReference type="Proteomes" id="UP001138500"/>
    </source>
</evidence>